<proteinExistence type="predicted"/>
<dbReference type="Gene3D" id="2.60.120.260">
    <property type="entry name" value="Galactose-binding domain-like"/>
    <property type="match status" value="1"/>
</dbReference>
<sequence>MRNTLVLIPFWVILFIALLACHSHLPPPSSLLEQALEKSGDNRSELEKVLMHYSQKDADSLKLRAAVFLIENMPGHYSYYGTSLDEYRDSVNRSAAMCRLPWHIRQIFHLYPYQSIHKVSGARRIEDVECITASYLIHNIDCAFEAWQYPWAHHLDFDDFCEYLLPYRVGNEPITNWRDSLKGMYGDMPGRFAGIDEINESPYQACLYVNSKMIEEMGFARKDSVRFSHPLIGEKDIFSLGCPEFVPVTVLVMRSLGIPVSMESIEQWSSRGGKHCWNAVYHFTGLHYPFTGFESRPRGLNQDYKMNKVYRHTYQRNARALIDHTGDESIPIFFENRFLQDVTSEYMTCHDITVSLDYEPDDNQEYAYLCVFNNSHWIPVHYGKRDGLKVTFTDVGPETMFIAGYFQDDELQPASLPFHVRLDGTVHFISPSGTERTSLTLHRKYPLFHRFANYSRHIIGATIESSDYKDFRKVDTLCTITHDANTQYDSVYASGVSIPRRYLRIKHNGNAKMELSELEVYGADTTTCLYGKLFFPPADAHLLPQAYDLYNKSINDYIAISDIDKYPDVFN</sequence>
<protein>
    <recommendedName>
        <fullName evidence="3">Transglutaminase domain-containing protein</fullName>
    </recommendedName>
</protein>
<reference evidence="1 2" key="1">
    <citation type="submission" date="2018-08" db="EMBL/GenBank/DDBJ databases">
        <title>A genome reference for cultivated species of the human gut microbiota.</title>
        <authorList>
            <person name="Zou Y."/>
            <person name="Xue W."/>
            <person name="Luo G."/>
        </authorList>
    </citation>
    <scope>NUCLEOTIDE SEQUENCE [LARGE SCALE GENOMIC DNA]</scope>
    <source>
        <strain evidence="1 2">AM40-30BH</strain>
    </source>
</reference>
<comment type="caution">
    <text evidence="1">The sequence shown here is derived from an EMBL/GenBank/DDBJ whole genome shotgun (WGS) entry which is preliminary data.</text>
</comment>
<dbReference type="PANTHER" id="PTHR35532">
    <property type="entry name" value="SIMILAR TO POLYHYDROXYALKANOATE DEPOLYMERASE"/>
    <property type="match status" value="1"/>
</dbReference>
<dbReference type="PANTHER" id="PTHR35532:SF5">
    <property type="entry name" value="CARBOHYDRATE-BINDING DOMAIN-CONTAINING PROTEIN"/>
    <property type="match status" value="1"/>
</dbReference>
<evidence type="ECO:0000313" key="1">
    <source>
        <dbReference type="EMBL" id="RHB32889.1"/>
    </source>
</evidence>
<gene>
    <name evidence="1" type="ORF">DW888_16335</name>
</gene>
<evidence type="ECO:0000313" key="2">
    <source>
        <dbReference type="Proteomes" id="UP000284379"/>
    </source>
</evidence>
<accession>A0A413VHB0</accession>
<dbReference type="AlphaFoldDB" id="A0A413VHB0"/>
<dbReference type="RefSeq" id="WP_122202007.1">
    <property type="nucleotide sequence ID" value="NZ_CABJFV010000017.1"/>
</dbReference>
<dbReference type="PROSITE" id="PS51257">
    <property type="entry name" value="PROKAR_LIPOPROTEIN"/>
    <property type="match status" value="1"/>
</dbReference>
<evidence type="ECO:0008006" key="3">
    <source>
        <dbReference type="Google" id="ProtNLM"/>
    </source>
</evidence>
<dbReference type="EMBL" id="QSGO01000017">
    <property type="protein sequence ID" value="RHB32889.1"/>
    <property type="molecule type" value="Genomic_DNA"/>
</dbReference>
<name>A0A413VHB0_9BACE</name>
<dbReference type="Proteomes" id="UP000284379">
    <property type="component" value="Unassembled WGS sequence"/>
</dbReference>
<organism evidence="1 2">
    <name type="scientific">Bacteroides nordii</name>
    <dbReference type="NCBI Taxonomy" id="291645"/>
    <lineage>
        <taxon>Bacteria</taxon>
        <taxon>Pseudomonadati</taxon>
        <taxon>Bacteroidota</taxon>
        <taxon>Bacteroidia</taxon>
        <taxon>Bacteroidales</taxon>
        <taxon>Bacteroidaceae</taxon>
        <taxon>Bacteroides</taxon>
    </lineage>
</organism>